<feature type="compositionally biased region" description="Polar residues" evidence="6">
    <location>
        <begin position="215"/>
        <end position="228"/>
    </location>
</feature>
<evidence type="ECO:0000256" key="6">
    <source>
        <dbReference type="SAM" id="MobiDB-lite"/>
    </source>
</evidence>
<organism evidence="7 8">
    <name type="scientific">Diatrype stigma</name>
    <dbReference type="NCBI Taxonomy" id="117547"/>
    <lineage>
        <taxon>Eukaryota</taxon>
        <taxon>Fungi</taxon>
        <taxon>Dikarya</taxon>
        <taxon>Ascomycota</taxon>
        <taxon>Pezizomycotina</taxon>
        <taxon>Sordariomycetes</taxon>
        <taxon>Xylariomycetidae</taxon>
        <taxon>Xylariales</taxon>
        <taxon>Diatrypaceae</taxon>
        <taxon>Diatrype</taxon>
    </lineage>
</organism>
<evidence type="ECO:0000256" key="1">
    <source>
        <dbReference type="ARBA" id="ARBA00003594"/>
    </source>
</evidence>
<feature type="compositionally biased region" description="Polar residues" evidence="6">
    <location>
        <begin position="554"/>
        <end position="570"/>
    </location>
</feature>
<comment type="caution">
    <text evidence="7">The sequence shown here is derived from an EMBL/GenBank/DDBJ whole genome shotgun (WGS) entry which is preliminary data.</text>
</comment>
<dbReference type="Proteomes" id="UP001320420">
    <property type="component" value="Unassembled WGS sequence"/>
</dbReference>
<dbReference type="GO" id="GO:0005780">
    <property type="term" value="C:extrinsic component of intraperoxisomal membrane"/>
    <property type="evidence" value="ECO:0007669"/>
    <property type="project" value="InterPro"/>
</dbReference>
<feature type="compositionally biased region" description="Polar residues" evidence="6">
    <location>
        <begin position="338"/>
        <end position="349"/>
    </location>
</feature>
<feature type="compositionally biased region" description="Pro residues" evidence="6">
    <location>
        <begin position="487"/>
        <end position="501"/>
    </location>
</feature>
<keyword evidence="8" id="KW-1185">Reference proteome</keyword>
<feature type="compositionally biased region" description="Basic and acidic residues" evidence="6">
    <location>
        <begin position="433"/>
        <end position="446"/>
    </location>
</feature>
<feature type="region of interest" description="Disordered" evidence="6">
    <location>
        <begin position="215"/>
        <end position="236"/>
    </location>
</feature>
<evidence type="ECO:0000313" key="7">
    <source>
        <dbReference type="EMBL" id="KAK7752312.1"/>
    </source>
</evidence>
<comment type="similarity">
    <text evidence="3">Belongs to the INP1 family.</text>
</comment>
<evidence type="ECO:0000256" key="3">
    <source>
        <dbReference type="ARBA" id="ARBA00010707"/>
    </source>
</evidence>
<dbReference type="AlphaFoldDB" id="A0AAN9YRV6"/>
<feature type="compositionally biased region" description="Low complexity" evidence="6">
    <location>
        <begin position="709"/>
        <end position="727"/>
    </location>
</feature>
<feature type="compositionally biased region" description="Low complexity" evidence="6">
    <location>
        <begin position="422"/>
        <end position="431"/>
    </location>
</feature>
<gene>
    <name evidence="7" type="ORF">SLS62_005648</name>
</gene>
<evidence type="ECO:0000256" key="4">
    <source>
        <dbReference type="ARBA" id="ARBA00021397"/>
    </source>
</evidence>
<dbReference type="GO" id="GO:0045033">
    <property type="term" value="P:peroxisome inheritance"/>
    <property type="evidence" value="ECO:0007669"/>
    <property type="project" value="InterPro"/>
</dbReference>
<dbReference type="Pfam" id="PF12634">
    <property type="entry name" value="Inp1"/>
    <property type="match status" value="1"/>
</dbReference>
<feature type="compositionally biased region" description="Polar residues" evidence="6">
    <location>
        <begin position="447"/>
        <end position="483"/>
    </location>
</feature>
<keyword evidence="5" id="KW-0472">Membrane</keyword>
<feature type="region of interest" description="Disordered" evidence="6">
    <location>
        <begin position="1"/>
        <end position="52"/>
    </location>
</feature>
<evidence type="ECO:0000256" key="5">
    <source>
        <dbReference type="ARBA" id="ARBA00023136"/>
    </source>
</evidence>
<comment type="function">
    <text evidence="1">Required for peroxisome inheritance.</text>
</comment>
<feature type="region of interest" description="Disordered" evidence="6">
    <location>
        <begin position="412"/>
        <end position="628"/>
    </location>
</feature>
<comment type="subcellular location">
    <subcellularLocation>
        <location evidence="2">Peroxisome membrane</location>
        <topology evidence="2">Peripheral membrane protein</topology>
    </subcellularLocation>
</comment>
<feature type="compositionally biased region" description="Polar residues" evidence="6">
    <location>
        <begin position="526"/>
        <end position="544"/>
    </location>
</feature>
<evidence type="ECO:0000313" key="8">
    <source>
        <dbReference type="Proteomes" id="UP001320420"/>
    </source>
</evidence>
<sequence>MGGSSPHEPSPPAPTHPQGGDLPPRSRRVSTASSSSLPSAVGSSGTPSHSEDLVETLYNHPSVKIIAFTSSQKFGPTPHEKDPQHGTLPASSRLERTLAVGPFRIYRAPGSVAFLSCGSALQPILPKSQCWCLDEDNGRFVLQIRRPQYWRIELPIDDPDDLHRALILREVLDSILLFEKTECPFQRSFTVELPESAHTPVKLKPWTPEGKNLISSPFSPLQSASPSPITRERRTTLSASNFVSEYELLGRDKKPKNEKRDFSISPTRSEPISILSAEELSEQLARYSRERVRLAEESDEHLDNNPKYPRSNIDIKPLQRPTDQPIGDDPATRRRPSTRNGTFRSSTGTLVEEAENYDQHIEMPPSKASTASPKARSGEIGNEPSSFEGSGHVAPVNLNRKRMSRVRAGRLFTAATHVSANTPSTSTPSKTTRPKDTPRETPRETPRATQSTRVTPTTPSQLHTTESSPGDSTDSFDSVQSWHTPLTPLPPSPPSSRPSTPPNTAFPRLRDGIVPGREAHSKDTSDFTPTQQRNETVNPSSARAVSNHRDASATRESNTNSHEKPTTPTSLEGEATAARSSALEERPPPPRPRVRPNSLSISRRALSPLPPAANLFSPPKKPSDESHLKTMRRLPSTIIQRTLEVLLGPPIYLVKLMLKVAAKILAGEWRGLVFGFGESGEQIPVQWDYSDGEFSDWEDDDTDEILFTGRRNNSGNSQPSNSSSGSKTSRDREVD</sequence>
<dbReference type="EMBL" id="JAKJXP020000039">
    <property type="protein sequence ID" value="KAK7752312.1"/>
    <property type="molecule type" value="Genomic_DNA"/>
</dbReference>
<feature type="region of interest" description="Disordered" evidence="6">
    <location>
        <begin position="693"/>
        <end position="735"/>
    </location>
</feature>
<evidence type="ECO:0000256" key="2">
    <source>
        <dbReference type="ARBA" id="ARBA00004421"/>
    </source>
</evidence>
<protein>
    <recommendedName>
        <fullName evidence="4">Inheritance of peroxisomes protein 1</fullName>
    </recommendedName>
</protein>
<dbReference type="InterPro" id="IPR024758">
    <property type="entry name" value="Inp1"/>
</dbReference>
<feature type="region of interest" description="Disordered" evidence="6">
    <location>
        <begin position="296"/>
        <end position="393"/>
    </location>
</feature>
<feature type="compositionally biased region" description="Acidic residues" evidence="6">
    <location>
        <begin position="693"/>
        <end position="704"/>
    </location>
</feature>
<reference evidence="7 8" key="1">
    <citation type="submission" date="2024-02" db="EMBL/GenBank/DDBJ databases">
        <title>De novo assembly and annotation of 12 fungi associated with fruit tree decline syndrome in Ontario, Canada.</title>
        <authorList>
            <person name="Sulman M."/>
            <person name="Ellouze W."/>
            <person name="Ilyukhin E."/>
        </authorList>
    </citation>
    <scope>NUCLEOTIDE SEQUENCE [LARGE SCALE GENOMIC DNA]</scope>
    <source>
        <strain evidence="7 8">M11/M66-122</strain>
    </source>
</reference>
<feature type="compositionally biased region" description="Low complexity" evidence="6">
    <location>
        <begin position="29"/>
        <end position="46"/>
    </location>
</feature>
<name>A0AAN9YRV6_9PEZI</name>
<accession>A0AAN9YRV6</accession>
<proteinExistence type="inferred from homology"/>